<dbReference type="KEGG" id="lfp:Y981_05535"/>
<sequence length="106" mass="11569">MALTRDFKETVVARVKSDPAFAQALLDEAVNLFLNGEPDIARLVLRDLVNATIGFEGLATDIHKSSKSIHRMLSRSGNPTMENFSIIITAIKKALHVDIKAQVVPG</sequence>
<dbReference type="Proteomes" id="UP000027059">
    <property type="component" value="Chromosome"/>
</dbReference>
<dbReference type="EMBL" id="CP007243">
    <property type="protein sequence ID" value="AIA30423.1"/>
    <property type="molecule type" value="Genomic_DNA"/>
</dbReference>
<reference evidence="2" key="1">
    <citation type="submission" date="2014-02" db="EMBL/GenBank/DDBJ databases">
        <title>Complete genome sequence and comparative genomic analysis of the nitrogen-fixing bacterium Leptospirillum ferriphilum YSK.</title>
        <authorList>
            <person name="Guo X."/>
            <person name="Yin H."/>
            <person name="Liang Y."/>
            <person name="Hu Q."/>
            <person name="Ma L."/>
            <person name="Xiao Y."/>
            <person name="Zhang X."/>
            <person name="Qiu G."/>
            <person name="Liu X."/>
        </authorList>
    </citation>
    <scope>NUCLEOTIDE SEQUENCE [LARGE SCALE GENOMIC DNA]</scope>
    <source>
        <strain evidence="2">YSK</strain>
    </source>
</reference>
<proteinExistence type="predicted"/>
<keyword evidence="2" id="KW-1185">Reference proteome</keyword>
<dbReference type="RefSeq" id="WP_014449431.1">
    <property type="nucleotide sequence ID" value="NZ_CP007243.1"/>
</dbReference>
<organism evidence="1 2">
    <name type="scientific">Leptospirillum ferriphilum YSK</name>
    <dbReference type="NCBI Taxonomy" id="1441628"/>
    <lineage>
        <taxon>Bacteria</taxon>
        <taxon>Pseudomonadati</taxon>
        <taxon>Nitrospirota</taxon>
        <taxon>Nitrospiria</taxon>
        <taxon>Nitrospirales</taxon>
        <taxon>Nitrospiraceae</taxon>
        <taxon>Leptospirillum</taxon>
    </lineage>
</organism>
<evidence type="ECO:0000313" key="1">
    <source>
        <dbReference type="EMBL" id="AIA30423.1"/>
    </source>
</evidence>
<accession>A0A059XUB0</accession>
<dbReference type="OrthoDB" id="9794662at2"/>
<dbReference type="HOGENOM" id="CLU_153182_0_0_0"/>
<evidence type="ECO:0000313" key="2">
    <source>
        <dbReference type="Proteomes" id="UP000027059"/>
    </source>
</evidence>
<name>A0A059XUB0_9BACT</name>
<dbReference type="AlphaFoldDB" id="A0A059XUB0"/>
<gene>
    <name evidence="1" type="ORF">Y981_05535</name>
</gene>
<protein>
    <submittedName>
        <fullName evidence="1">Transcriptional regulator</fullName>
    </submittedName>
</protein>
<reference evidence="1 2" key="2">
    <citation type="journal article" date="2015" name="Biomed. Res. Int.">
        <title>Effects of Arsenite Resistance on the Growth and Functional Gene Expression of Leptospirillum ferriphilum and Acidithiobacillus thiooxidans in Pure Culture and Coculture.</title>
        <authorList>
            <person name="Jiang H."/>
            <person name="Liang Y."/>
            <person name="Yin H."/>
            <person name="Xiao Y."/>
            <person name="Guo X."/>
            <person name="Xu Y."/>
            <person name="Hu Q."/>
            <person name="Liu H."/>
            <person name="Liu X."/>
        </authorList>
    </citation>
    <scope>NUCLEOTIDE SEQUENCE [LARGE SCALE GENOMIC DNA]</scope>
    <source>
        <strain evidence="1 2">YSK</strain>
    </source>
</reference>